<evidence type="ECO:0000256" key="3">
    <source>
        <dbReference type="ARBA" id="ARBA00022475"/>
    </source>
</evidence>
<keyword evidence="11" id="KW-1185">Reference proteome</keyword>
<keyword evidence="2 7" id="KW-0813">Transport</keyword>
<dbReference type="Proteomes" id="UP000305778">
    <property type="component" value="Unassembled WGS sequence"/>
</dbReference>
<evidence type="ECO:0000256" key="6">
    <source>
        <dbReference type="ARBA" id="ARBA00023136"/>
    </source>
</evidence>
<dbReference type="EMBL" id="SUMC01000054">
    <property type="protein sequence ID" value="TKA03245.1"/>
    <property type="molecule type" value="Genomic_DNA"/>
</dbReference>
<comment type="caution">
    <text evidence="10">The sequence shown here is derived from an EMBL/GenBank/DDBJ whole genome shotgun (WGS) entry which is preliminary data.</text>
</comment>
<dbReference type="InterPro" id="IPR000515">
    <property type="entry name" value="MetI-like"/>
</dbReference>
<accession>A0A4U0SS42</accession>
<evidence type="ECO:0000313" key="10">
    <source>
        <dbReference type="EMBL" id="TKA03245.1"/>
    </source>
</evidence>
<dbReference type="GO" id="GO:0006865">
    <property type="term" value="P:amino acid transport"/>
    <property type="evidence" value="ECO:0007669"/>
    <property type="project" value="TreeGrafter"/>
</dbReference>
<dbReference type="PANTHER" id="PTHR30614">
    <property type="entry name" value="MEMBRANE COMPONENT OF AMINO ACID ABC TRANSPORTER"/>
    <property type="match status" value="1"/>
</dbReference>
<keyword evidence="3" id="KW-1003">Cell membrane</keyword>
<dbReference type="GO" id="GO:0022857">
    <property type="term" value="F:transmembrane transporter activity"/>
    <property type="evidence" value="ECO:0007669"/>
    <property type="project" value="InterPro"/>
</dbReference>
<keyword evidence="5 7" id="KW-1133">Transmembrane helix</keyword>
<dbReference type="PROSITE" id="PS50928">
    <property type="entry name" value="ABC_TM1"/>
    <property type="match status" value="1"/>
</dbReference>
<feature type="region of interest" description="Disordered" evidence="8">
    <location>
        <begin position="262"/>
        <end position="282"/>
    </location>
</feature>
<dbReference type="Pfam" id="PF00528">
    <property type="entry name" value="BPD_transp_1"/>
    <property type="match status" value="1"/>
</dbReference>
<gene>
    <name evidence="10" type="ORF">FCI23_36430</name>
</gene>
<proteinExistence type="inferred from homology"/>
<dbReference type="PANTHER" id="PTHR30614:SF21">
    <property type="entry name" value="AMINO ACID ABC TRANSPORTER PERMEASE"/>
    <property type="match status" value="1"/>
</dbReference>
<evidence type="ECO:0000256" key="8">
    <source>
        <dbReference type="SAM" id="MobiDB-lite"/>
    </source>
</evidence>
<keyword evidence="6 7" id="KW-0472">Membrane</keyword>
<comment type="similarity">
    <text evidence="7">Belongs to the binding-protein-dependent transport system permease family.</text>
</comment>
<dbReference type="InterPro" id="IPR035906">
    <property type="entry name" value="MetI-like_sf"/>
</dbReference>
<feature type="transmembrane region" description="Helical" evidence="7">
    <location>
        <begin position="67"/>
        <end position="88"/>
    </location>
</feature>
<dbReference type="SUPFAM" id="SSF161098">
    <property type="entry name" value="MetI-like"/>
    <property type="match status" value="1"/>
</dbReference>
<comment type="subcellular location">
    <subcellularLocation>
        <location evidence="1 7">Cell membrane</location>
        <topology evidence="1 7">Multi-pass membrane protein</topology>
    </subcellularLocation>
</comment>
<dbReference type="InterPro" id="IPR043429">
    <property type="entry name" value="ArtM/GltK/GlnP/TcyL/YhdX-like"/>
</dbReference>
<feature type="transmembrane region" description="Helical" evidence="7">
    <location>
        <begin position="231"/>
        <end position="256"/>
    </location>
</feature>
<dbReference type="AlphaFoldDB" id="A0A4U0SS42"/>
<evidence type="ECO:0000256" key="4">
    <source>
        <dbReference type="ARBA" id="ARBA00022692"/>
    </source>
</evidence>
<feature type="domain" description="ABC transmembrane type-1" evidence="9">
    <location>
        <begin position="63"/>
        <end position="253"/>
    </location>
</feature>
<feature type="compositionally biased region" description="Low complexity" evidence="8">
    <location>
        <begin position="272"/>
        <end position="282"/>
    </location>
</feature>
<evidence type="ECO:0000256" key="1">
    <source>
        <dbReference type="ARBA" id="ARBA00004651"/>
    </source>
</evidence>
<evidence type="ECO:0000256" key="7">
    <source>
        <dbReference type="RuleBase" id="RU363032"/>
    </source>
</evidence>
<organism evidence="10 11">
    <name type="scientific">Actinacidiphila oryziradicis</name>
    <dbReference type="NCBI Taxonomy" id="2571141"/>
    <lineage>
        <taxon>Bacteria</taxon>
        <taxon>Bacillati</taxon>
        <taxon>Actinomycetota</taxon>
        <taxon>Actinomycetes</taxon>
        <taxon>Kitasatosporales</taxon>
        <taxon>Streptomycetaceae</taxon>
        <taxon>Actinacidiphila</taxon>
    </lineage>
</organism>
<evidence type="ECO:0000259" key="9">
    <source>
        <dbReference type="PROSITE" id="PS50928"/>
    </source>
</evidence>
<dbReference type="Gene3D" id="1.10.3720.10">
    <property type="entry name" value="MetI-like"/>
    <property type="match status" value="1"/>
</dbReference>
<dbReference type="InterPro" id="IPR010065">
    <property type="entry name" value="AA_ABC_transptr_permease_3TM"/>
</dbReference>
<evidence type="ECO:0000313" key="11">
    <source>
        <dbReference type="Proteomes" id="UP000305778"/>
    </source>
</evidence>
<sequence>MSASVLYDTPGPRARVRNNVLGAVAVAGILGLLYFIWYRLDQTGQFQSYLWKPYEYTTVQQRIVDGILATLKAFALAAVFSLVLAAVLASGRLSDHTAVRRLATTVVEFFRAMPLVVMIFALYVGVFTQTPLWALVTGLSLYNGAVQSEIFRAGINSVPKGQSEAAYAIGLRKSQVMVLVLLPQAVRAMLPSIISQLVVTLKDTSLGFLITYEELLYQGKLIAQTSHGFPYIPTLMIIAPIYIAMCLALTALAHWIELRSRRSPKGAPPAAPEAATEVAKAE</sequence>
<evidence type="ECO:0000256" key="2">
    <source>
        <dbReference type="ARBA" id="ARBA00022448"/>
    </source>
</evidence>
<keyword evidence="4 7" id="KW-0812">Transmembrane</keyword>
<reference evidence="10 11" key="1">
    <citation type="submission" date="2019-04" db="EMBL/GenBank/DDBJ databases">
        <title>Streptomyces oryziradicis sp. nov., a novel actinomycete isolated from rhizosphere soil of rice (Oryza sativa L.).</title>
        <authorList>
            <person name="Li C."/>
        </authorList>
    </citation>
    <scope>NUCLEOTIDE SEQUENCE [LARGE SCALE GENOMIC DNA]</scope>
    <source>
        <strain evidence="10 11">NEAU-C40</strain>
    </source>
</reference>
<evidence type="ECO:0000256" key="5">
    <source>
        <dbReference type="ARBA" id="ARBA00022989"/>
    </source>
</evidence>
<dbReference type="GO" id="GO:0043190">
    <property type="term" value="C:ATP-binding cassette (ABC) transporter complex"/>
    <property type="evidence" value="ECO:0007669"/>
    <property type="project" value="InterPro"/>
</dbReference>
<dbReference type="NCBIfam" id="TIGR01726">
    <property type="entry name" value="HEQRo_perm_3TM"/>
    <property type="match status" value="1"/>
</dbReference>
<dbReference type="OrthoDB" id="4543034at2"/>
<name>A0A4U0SS42_9ACTN</name>
<dbReference type="CDD" id="cd06261">
    <property type="entry name" value="TM_PBP2"/>
    <property type="match status" value="1"/>
</dbReference>
<dbReference type="RefSeq" id="WP_136728462.1">
    <property type="nucleotide sequence ID" value="NZ_SUMC01000054.1"/>
</dbReference>
<feature type="transmembrane region" description="Helical" evidence="7">
    <location>
        <begin position="109"/>
        <end position="126"/>
    </location>
</feature>
<feature type="transmembrane region" description="Helical" evidence="7">
    <location>
        <begin position="20"/>
        <end position="40"/>
    </location>
</feature>
<protein>
    <submittedName>
        <fullName evidence="10">Amino acid ABC transporter permease</fullName>
    </submittedName>
</protein>